<dbReference type="SUPFAM" id="SSF160904">
    <property type="entry name" value="Jann2411-like"/>
    <property type="match status" value="1"/>
</dbReference>
<dbReference type="PANTHER" id="PTHR35525">
    <property type="entry name" value="BLL6575 PROTEIN"/>
    <property type="match status" value="1"/>
</dbReference>
<reference evidence="2" key="1">
    <citation type="submission" date="2024-02" db="EMBL/GenBank/DDBJ databases">
        <title>Genome sequences of strain Gemmobacter sp. JM10B15.</title>
        <authorList>
            <person name="Zhang M."/>
        </authorList>
    </citation>
    <scope>NUCLEOTIDE SEQUENCE</scope>
    <source>
        <strain evidence="2">JM10B15</strain>
    </source>
</reference>
<organism evidence="2 3">
    <name type="scientific">Gemmobacter denitrificans</name>
    <dbReference type="NCBI Taxonomy" id="3123040"/>
    <lineage>
        <taxon>Bacteria</taxon>
        <taxon>Pseudomonadati</taxon>
        <taxon>Pseudomonadota</taxon>
        <taxon>Alphaproteobacteria</taxon>
        <taxon>Rhodobacterales</taxon>
        <taxon>Paracoccaceae</taxon>
        <taxon>Gemmobacter</taxon>
    </lineage>
</organism>
<dbReference type="Pfam" id="PF11706">
    <property type="entry name" value="zf-CGNR"/>
    <property type="match status" value="1"/>
</dbReference>
<evidence type="ECO:0000259" key="1">
    <source>
        <dbReference type="Pfam" id="PF11706"/>
    </source>
</evidence>
<dbReference type="EMBL" id="JBALHR010000024">
    <property type="protein sequence ID" value="MEH7830402.1"/>
    <property type="molecule type" value="Genomic_DNA"/>
</dbReference>
<dbReference type="InterPro" id="IPR010852">
    <property type="entry name" value="ABATE"/>
</dbReference>
<dbReference type="Proteomes" id="UP001431963">
    <property type="component" value="Unassembled WGS sequence"/>
</dbReference>
<dbReference type="PANTHER" id="PTHR35525:SF3">
    <property type="entry name" value="BLL6575 PROTEIN"/>
    <property type="match status" value="1"/>
</dbReference>
<sequence length="211" mass="23110">MTEGTRPAPFFIGESPALDFLNSVAMPRSVRYDWLETGPDLLDWLVAAGLASEVELAPFRAAAAAPALEQARLQIVAFRERLRPFIAEAGDSGLSDAHHPVIAEINEILARGARFLQLAPAPDPAPDSGGDHARPFVLTDRHPLTAPRDLIVRIAAAAAHLIAEADFHYVRNCEGSSCTLYFLDISKNHKRRWCSMEVCGNRAKAAAHRRR</sequence>
<dbReference type="Gene3D" id="1.10.3300.10">
    <property type="entry name" value="Jann2411-like domain"/>
    <property type="match status" value="1"/>
</dbReference>
<protein>
    <submittedName>
        <fullName evidence="2">CGNR zinc finger domain-containing protein</fullName>
    </submittedName>
</protein>
<dbReference type="InterPro" id="IPR021005">
    <property type="entry name" value="Znf_CGNR"/>
</dbReference>
<accession>A0ABU8C0C4</accession>
<evidence type="ECO:0000313" key="3">
    <source>
        <dbReference type="Proteomes" id="UP001431963"/>
    </source>
</evidence>
<comment type="caution">
    <text evidence="2">The sequence shown here is derived from an EMBL/GenBank/DDBJ whole genome shotgun (WGS) entry which is preliminary data.</text>
</comment>
<name>A0ABU8C0C4_9RHOB</name>
<dbReference type="Pfam" id="PF07336">
    <property type="entry name" value="ABATE"/>
    <property type="match status" value="1"/>
</dbReference>
<proteinExistence type="predicted"/>
<dbReference type="InterPro" id="IPR023286">
    <property type="entry name" value="ABATE_dom_sf"/>
</dbReference>
<evidence type="ECO:0000313" key="2">
    <source>
        <dbReference type="EMBL" id="MEH7830402.1"/>
    </source>
</evidence>
<gene>
    <name evidence="2" type="ORF">V6590_19810</name>
</gene>
<feature type="domain" description="Zinc finger CGNR" evidence="1">
    <location>
        <begin position="170"/>
        <end position="211"/>
    </location>
</feature>
<keyword evidence="3" id="KW-1185">Reference proteome</keyword>
<dbReference type="RefSeq" id="WP_335425445.1">
    <property type="nucleotide sequence ID" value="NZ_JBALHR010000024.1"/>
</dbReference>